<evidence type="ECO:0000313" key="2">
    <source>
        <dbReference type="Proteomes" id="UP000623467"/>
    </source>
</evidence>
<gene>
    <name evidence="1" type="ORF">MSAN_01188800</name>
</gene>
<dbReference type="Proteomes" id="UP000623467">
    <property type="component" value="Unassembled WGS sequence"/>
</dbReference>
<sequence>MVLTRRAYREKMEISRWLPNEVLVQIIQHSAKADQATLARASKLFWDLCLPVLYRIVKLKNPRSITFFCSKIMEIPSRADAVRSFTLNVPFNKHDEIRCDLILASLKLMLSLDHLSLSAFALDTRHTVMLLEQCSFPQLISCDLWAPSDIKDLFQIPPPPLSKSSDLTAVFLTRHSTLKRIQFHSVYRMVASRSVHAPLPNLEFYAGHARFILSINAIGLQAVELVWYTEDDEVIDEIVTGISSMTRPNFPFVSSHSYWDDPCQIVTSVSKHIPHTKTLRLQCLELSFTILSQDTIRYITRCLHGFTGLVYLELGYTRNFPAPGVDDDSEDRIAVEAWGKACPTLEACCLNLSAWRKIDSHWETFSMKEFWVLAELPDSASRFGD</sequence>
<dbReference type="SUPFAM" id="SSF52047">
    <property type="entry name" value="RNI-like"/>
    <property type="match status" value="1"/>
</dbReference>
<name>A0A8H6YMU6_9AGAR</name>
<accession>A0A8H6YMU6</accession>
<protein>
    <recommendedName>
        <fullName evidence="3">F-box domain-containing protein</fullName>
    </recommendedName>
</protein>
<evidence type="ECO:0000313" key="1">
    <source>
        <dbReference type="EMBL" id="KAF7361552.1"/>
    </source>
</evidence>
<keyword evidence="2" id="KW-1185">Reference proteome</keyword>
<dbReference type="OrthoDB" id="2852950at2759"/>
<dbReference type="EMBL" id="JACAZH010000008">
    <property type="protein sequence ID" value="KAF7361552.1"/>
    <property type="molecule type" value="Genomic_DNA"/>
</dbReference>
<comment type="caution">
    <text evidence="1">The sequence shown here is derived from an EMBL/GenBank/DDBJ whole genome shotgun (WGS) entry which is preliminary data.</text>
</comment>
<reference evidence="1" key="1">
    <citation type="submission" date="2020-05" db="EMBL/GenBank/DDBJ databases">
        <title>Mycena genomes resolve the evolution of fungal bioluminescence.</title>
        <authorList>
            <person name="Tsai I.J."/>
        </authorList>
    </citation>
    <scope>NUCLEOTIDE SEQUENCE</scope>
    <source>
        <strain evidence="1">160909Yilan</strain>
    </source>
</reference>
<proteinExistence type="predicted"/>
<organism evidence="1 2">
    <name type="scientific">Mycena sanguinolenta</name>
    <dbReference type="NCBI Taxonomy" id="230812"/>
    <lineage>
        <taxon>Eukaryota</taxon>
        <taxon>Fungi</taxon>
        <taxon>Dikarya</taxon>
        <taxon>Basidiomycota</taxon>
        <taxon>Agaricomycotina</taxon>
        <taxon>Agaricomycetes</taxon>
        <taxon>Agaricomycetidae</taxon>
        <taxon>Agaricales</taxon>
        <taxon>Marasmiineae</taxon>
        <taxon>Mycenaceae</taxon>
        <taxon>Mycena</taxon>
    </lineage>
</organism>
<dbReference type="AlphaFoldDB" id="A0A8H6YMU6"/>
<evidence type="ECO:0008006" key="3">
    <source>
        <dbReference type="Google" id="ProtNLM"/>
    </source>
</evidence>